<evidence type="ECO:0000259" key="4">
    <source>
        <dbReference type="Pfam" id="PF00535"/>
    </source>
</evidence>
<dbReference type="GO" id="GO:0016757">
    <property type="term" value="F:glycosyltransferase activity"/>
    <property type="evidence" value="ECO:0007669"/>
    <property type="project" value="UniProtKB-KW"/>
</dbReference>
<sequence length="295" mass="33151">MTVSVVIPAYNGSQYLKKNLPAVLKLGADEIIVVDDASTDDSVSVIESFKSIKLIKNSVNLRFPTAANIGFNHASGEIVVLINQDVTPDADLITRTLPYFKNPRLFAVSFNEQGNSWADVKFTAGLLQYSNGAKTRHPHSSFWASGGSAAFRKNIWDKLGGFNTIFTPGYYEDLDLGWRARKQGYEILWAPDAKVDHVRETAYSKAFNKDYLTKIKERNYLLCHWMNLDPALLMEHWKALFVTCLKTPGYSVPVLMALSKISQVITTRRKLKLNWTQTDAQVFSPFLTKTGQTSD</sequence>
<comment type="caution">
    <text evidence="5">The sequence shown here is derived from an EMBL/GenBank/DDBJ whole genome shotgun (WGS) entry which is preliminary data.</text>
</comment>
<feature type="domain" description="Glycosyltransferase 2-like" evidence="4">
    <location>
        <begin position="4"/>
        <end position="115"/>
    </location>
</feature>
<dbReference type="InterPro" id="IPR029044">
    <property type="entry name" value="Nucleotide-diphossugar_trans"/>
</dbReference>
<reference evidence="5 6" key="1">
    <citation type="journal article" date="2016" name="Nat. Commun.">
        <title>Thousands of microbial genomes shed light on interconnected biogeochemical processes in an aquifer system.</title>
        <authorList>
            <person name="Anantharaman K."/>
            <person name="Brown C.T."/>
            <person name="Hug L.A."/>
            <person name="Sharon I."/>
            <person name="Castelle C.J."/>
            <person name="Probst A.J."/>
            <person name="Thomas B.C."/>
            <person name="Singh A."/>
            <person name="Wilkins M.J."/>
            <person name="Karaoz U."/>
            <person name="Brodie E.L."/>
            <person name="Williams K.H."/>
            <person name="Hubbard S.S."/>
            <person name="Banfield J.F."/>
        </authorList>
    </citation>
    <scope>NUCLEOTIDE SEQUENCE [LARGE SCALE GENOMIC DNA]</scope>
</reference>
<dbReference type="Pfam" id="PF00535">
    <property type="entry name" value="Glycos_transf_2"/>
    <property type="match status" value="1"/>
</dbReference>
<accession>A0A1F4ZQV7</accession>
<gene>
    <name evidence="5" type="ORF">A2397_04160</name>
</gene>
<evidence type="ECO:0000256" key="2">
    <source>
        <dbReference type="ARBA" id="ARBA00022676"/>
    </source>
</evidence>
<name>A0A1F4ZQV7_9BACT</name>
<dbReference type="AlphaFoldDB" id="A0A1F4ZQV7"/>
<dbReference type="SUPFAM" id="SSF53448">
    <property type="entry name" value="Nucleotide-diphospho-sugar transferases"/>
    <property type="match status" value="1"/>
</dbReference>
<dbReference type="InterPro" id="IPR001173">
    <property type="entry name" value="Glyco_trans_2-like"/>
</dbReference>
<proteinExistence type="inferred from homology"/>
<keyword evidence="2" id="KW-0328">Glycosyltransferase</keyword>
<organism evidence="5 6">
    <name type="scientific">Candidatus Amesbacteria bacterium RIFOXYB1_FULL_44_23</name>
    <dbReference type="NCBI Taxonomy" id="1797263"/>
    <lineage>
        <taxon>Bacteria</taxon>
        <taxon>Candidatus Amesiibacteriota</taxon>
    </lineage>
</organism>
<dbReference type="EMBL" id="MEXR01000052">
    <property type="protein sequence ID" value="OGD08725.1"/>
    <property type="molecule type" value="Genomic_DNA"/>
</dbReference>
<evidence type="ECO:0000313" key="5">
    <source>
        <dbReference type="EMBL" id="OGD08725.1"/>
    </source>
</evidence>
<dbReference type="Gene3D" id="3.90.550.10">
    <property type="entry name" value="Spore Coat Polysaccharide Biosynthesis Protein SpsA, Chain A"/>
    <property type="match status" value="1"/>
</dbReference>
<dbReference type="PANTHER" id="PTHR43179:SF12">
    <property type="entry name" value="GALACTOFURANOSYLTRANSFERASE GLFT2"/>
    <property type="match status" value="1"/>
</dbReference>
<evidence type="ECO:0000313" key="6">
    <source>
        <dbReference type="Proteomes" id="UP000176424"/>
    </source>
</evidence>
<protein>
    <recommendedName>
        <fullName evidence="4">Glycosyltransferase 2-like domain-containing protein</fullName>
    </recommendedName>
</protein>
<dbReference type="PANTHER" id="PTHR43179">
    <property type="entry name" value="RHAMNOSYLTRANSFERASE WBBL"/>
    <property type="match status" value="1"/>
</dbReference>
<comment type="similarity">
    <text evidence="1">Belongs to the glycosyltransferase 2 family.</text>
</comment>
<dbReference type="STRING" id="1797263.A2397_04160"/>
<evidence type="ECO:0000256" key="3">
    <source>
        <dbReference type="ARBA" id="ARBA00022679"/>
    </source>
</evidence>
<evidence type="ECO:0000256" key="1">
    <source>
        <dbReference type="ARBA" id="ARBA00006739"/>
    </source>
</evidence>
<dbReference type="Proteomes" id="UP000176424">
    <property type="component" value="Unassembled WGS sequence"/>
</dbReference>
<keyword evidence="3" id="KW-0808">Transferase</keyword>